<gene>
    <name evidence="2 4" type="primary">sru-39</name>
    <name evidence="2" type="ORF">CELE_F46B6.11</name>
    <name evidence="4" type="ORF">F46B6.11</name>
</gene>
<dbReference type="EMBL" id="BX284605">
    <property type="protein sequence ID" value="CAA94827.1"/>
    <property type="molecule type" value="Genomic_DNA"/>
</dbReference>
<dbReference type="RefSeq" id="NP_505530.1">
    <property type="nucleotide sequence ID" value="NM_073129.3"/>
</dbReference>
<dbReference type="InterPro" id="IPR003839">
    <property type="entry name" value="7TM_GPCR_serpentine_rcpt_Sru"/>
</dbReference>
<organism evidence="2 3">
    <name type="scientific">Caenorhabditis elegans</name>
    <dbReference type="NCBI Taxonomy" id="6239"/>
    <lineage>
        <taxon>Eukaryota</taxon>
        <taxon>Metazoa</taxon>
        <taxon>Ecdysozoa</taxon>
        <taxon>Nematoda</taxon>
        <taxon>Chromadorea</taxon>
        <taxon>Rhabditida</taxon>
        <taxon>Rhabditina</taxon>
        <taxon>Rhabditomorpha</taxon>
        <taxon>Rhabditoidea</taxon>
        <taxon>Rhabditidae</taxon>
        <taxon>Peloderinae</taxon>
        <taxon>Caenorhabditis</taxon>
    </lineage>
</organism>
<sequence length="330" mass="38608">MSVYGHIPIDNKTEYSNFTYSFNVWTVFAAVTCTYTLFSFWITLKMCIFYLNNKNNEEVKRGLRLDVFRLFLLMQVWKEFHVLMDFLIVRIPLTSLFTSYCYQSKPVLLLKILSLMFTGVVYTSHSLTLAFCIQRVALLYAHEYHKDKIAKIFDIVNPLIIFVGHGFGIPFFFASSSCYQMDEPFPFGAIVITALRRDMVKTYTIIYSIFSNTNITLTIILTIMMFVKLYHKRKITSELRRPVDLKSEKVLTATMILILLPVVVPSILSIANLFSSNLYAYMFLLRCIALDVRAHIVSCYFYYTHYIFKKKNRSTKIRNDSTIRTVSTYF</sequence>
<dbReference type="PhylomeDB" id="Q20452"/>
<reference evidence="2 3" key="1">
    <citation type="journal article" date="1998" name="Science">
        <title>Genome sequence of the nematode C. elegans: a platform for investigating biology.</title>
        <authorList>
            <consortium name="The C. elegans sequencing consortium"/>
            <person name="Sulson J.E."/>
            <person name="Waterston R."/>
        </authorList>
    </citation>
    <scope>NUCLEOTIDE SEQUENCE [LARGE SCALE GENOMIC DNA]</scope>
    <source>
        <strain evidence="2 3">Bristol N2</strain>
    </source>
</reference>
<dbReference type="WormBase" id="F46B6.11a">
    <property type="protein sequence ID" value="CE05877"/>
    <property type="gene ID" value="WBGene00005702"/>
    <property type="gene designation" value="sru-39"/>
</dbReference>
<dbReference type="Proteomes" id="UP000001940">
    <property type="component" value="Chromosome V"/>
</dbReference>
<dbReference type="PANTHER" id="PTHR47516:SF1">
    <property type="entry name" value="SERPENTINE RECEPTOR, CLASS T-RELATED"/>
    <property type="match status" value="1"/>
</dbReference>
<dbReference type="FunCoup" id="Q20452">
    <property type="interactions" value="1"/>
</dbReference>
<feature type="transmembrane region" description="Helical" evidence="1">
    <location>
        <begin position="152"/>
        <end position="173"/>
    </location>
</feature>
<dbReference type="Pfam" id="PF10322">
    <property type="entry name" value="7TM_GPCR_Sru"/>
    <property type="match status" value="1"/>
</dbReference>
<feature type="transmembrane region" description="Helical" evidence="1">
    <location>
        <begin position="20"/>
        <end position="44"/>
    </location>
</feature>
<dbReference type="InParanoid" id="Q20452"/>
<feature type="transmembrane region" description="Helical" evidence="1">
    <location>
        <begin position="250"/>
        <end position="274"/>
    </location>
</feature>
<dbReference type="UCSC" id="F46B6.11">
    <property type="organism name" value="c. elegans"/>
</dbReference>
<dbReference type="GeneID" id="185842"/>
<dbReference type="AGR" id="WB:WBGene00005702"/>
<dbReference type="PIR" id="T22293">
    <property type="entry name" value="T22293"/>
</dbReference>
<evidence type="ECO:0000313" key="4">
    <source>
        <dbReference type="WormBase" id="F46B6.11a"/>
    </source>
</evidence>
<dbReference type="ExpressionAtlas" id="Q20452">
    <property type="expression patterns" value="baseline"/>
</dbReference>
<dbReference type="CTD" id="185842"/>
<dbReference type="AlphaFoldDB" id="Q20452"/>
<feature type="transmembrane region" description="Helical" evidence="1">
    <location>
        <begin position="280"/>
        <end position="303"/>
    </location>
</feature>
<protein>
    <submittedName>
        <fullName evidence="2">Serpentine Receptor, class T</fullName>
    </submittedName>
</protein>
<keyword evidence="3" id="KW-1185">Reference proteome</keyword>
<dbReference type="PANTHER" id="PTHR47516">
    <property type="entry name" value="SERPENTINE RECEPTOR, CLASS U-RELATED"/>
    <property type="match status" value="1"/>
</dbReference>
<keyword evidence="1" id="KW-0472">Membrane</keyword>
<evidence type="ECO:0000313" key="3">
    <source>
        <dbReference type="Proteomes" id="UP000001940"/>
    </source>
</evidence>
<keyword evidence="2" id="KW-0675">Receptor</keyword>
<keyword evidence="1" id="KW-1133">Transmembrane helix</keyword>
<name>Q20452_CAEEL</name>
<dbReference type="PaxDb" id="6239-F46B6.11a"/>
<dbReference type="eggNOG" id="ENOG502TGWJ">
    <property type="taxonomic scope" value="Eukaryota"/>
</dbReference>
<evidence type="ECO:0000313" key="2">
    <source>
        <dbReference type="EMBL" id="CAA94827.1"/>
    </source>
</evidence>
<proteinExistence type="predicted"/>
<feature type="transmembrane region" description="Helical" evidence="1">
    <location>
        <begin position="112"/>
        <end position="140"/>
    </location>
</feature>
<evidence type="ECO:0000256" key="1">
    <source>
        <dbReference type="SAM" id="Phobius"/>
    </source>
</evidence>
<keyword evidence="1" id="KW-0812">Transmembrane</keyword>
<dbReference type="Bgee" id="WBGene00005702">
    <property type="expression patterns" value="Expressed in larva"/>
</dbReference>
<accession>Q20452</accession>
<feature type="transmembrane region" description="Helical" evidence="1">
    <location>
        <begin position="205"/>
        <end position="230"/>
    </location>
</feature>